<name>A0ABZ0PP70_9PROT</name>
<evidence type="ECO:0000313" key="3">
    <source>
        <dbReference type="EMBL" id="WPB87529.1"/>
    </source>
</evidence>
<dbReference type="PRINTS" id="PR00099">
    <property type="entry name" value="CPSGATASE"/>
</dbReference>
<evidence type="ECO:0000256" key="1">
    <source>
        <dbReference type="ARBA" id="ARBA00022962"/>
    </source>
</evidence>
<feature type="domain" description="Glutamine amidotransferase" evidence="2">
    <location>
        <begin position="3"/>
        <end position="187"/>
    </location>
</feature>
<reference evidence="3 4" key="1">
    <citation type="submission" date="2023-11" db="EMBL/GenBank/DDBJ databases">
        <title>Arctic aerobic anoxygenic photoheterotroph Sediminicoccus rosea KRV36 adapts its photosynthesis to long days of polar summer.</title>
        <authorList>
            <person name="Tomasch J."/>
            <person name="Kopejtka K."/>
            <person name="Bily T."/>
            <person name="Gardiner A.T."/>
            <person name="Gardian Z."/>
            <person name="Shivaramu S."/>
            <person name="Koblizek M."/>
            <person name="Engelhardt F."/>
            <person name="Kaftan D."/>
        </authorList>
    </citation>
    <scope>NUCLEOTIDE SEQUENCE [LARGE SCALE GENOMIC DNA]</scope>
    <source>
        <strain evidence="3 4">R-30</strain>
    </source>
</reference>
<organism evidence="3 4">
    <name type="scientific">Sediminicoccus rosea</name>
    <dbReference type="NCBI Taxonomy" id="1225128"/>
    <lineage>
        <taxon>Bacteria</taxon>
        <taxon>Pseudomonadati</taxon>
        <taxon>Pseudomonadota</taxon>
        <taxon>Alphaproteobacteria</taxon>
        <taxon>Acetobacterales</taxon>
        <taxon>Roseomonadaceae</taxon>
        <taxon>Sediminicoccus</taxon>
    </lineage>
</organism>
<dbReference type="PROSITE" id="PS51273">
    <property type="entry name" value="GATASE_TYPE_1"/>
    <property type="match status" value="1"/>
</dbReference>
<dbReference type="Pfam" id="PF00117">
    <property type="entry name" value="GATase"/>
    <property type="match status" value="1"/>
</dbReference>
<dbReference type="InterPro" id="IPR006221">
    <property type="entry name" value="TrpG/PapA_dom"/>
</dbReference>
<dbReference type="NCBIfam" id="TIGR00566">
    <property type="entry name" value="trpG_papA"/>
    <property type="match status" value="1"/>
</dbReference>
<keyword evidence="3" id="KW-0456">Lyase</keyword>
<dbReference type="PRINTS" id="PR00096">
    <property type="entry name" value="GATASE"/>
</dbReference>
<dbReference type="PRINTS" id="PR00097">
    <property type="entry name" value="ANTSNTHASEII"/>
</dbReference>
<dbReference type="PANTHER" id="PTHR43418">
    <property type="entry name" value="MULTIFUNCTIONAL TRYPTOPHAN BIOSYNTHESIS PROTEIN-RELATED"/>
    <property type="match status" value="1"/>
</dbReference>
<keyword evidence="1" id="KW-0315">Glutamine amidotransferase</keyword>
<keyword evidence="4" id="KW-1185">Reference proteome</keyword>
<evidence type="ECO:0000259" key="2">
    <source>
        <dbReference type="Pfam" id="PF00117"/>
    </source>
</evidence>
<dbReference type="SUPFAM" id="SSF52317">
    <property type="entry name" value="Class I glutamine amidotransferase-like"/>
    <property type="match status" value="1"/>
</dbReference>
<dbReference type="CDD" id="cd01743">
    <property type="entry name" value="GATase1_Anthranilate_Synthase"/>
    <property type="match status" value="1"/>
</dbReference>
<dbReference type="GO" id="GO:0004049">
    <property type="term" value="F:anthranilate synthase activity"/>
    <property type="evidence" value="ECO:0007669"/>
    <property type="project" value="UniProtKB-EC"/>
</dbReference>
<dbReference type="InterPro" id="IPR050472">
    <property type="entry name" value="Anth_synth/Amidotransfase"/>
</dbReference>
<dbReference type="InterPro" id="IPR017926">
    <property type="entry name" value="GATASE"/>
</dbReference>
<accession>A0ABZ0PP70</accession>
<dbReference type="EMBL" id="CP137852">
    <property type="protein sequence ID" value="WPB87529.1"/>
    <property type="molecule type" value="Genomic_DNA"/>
</dbReference>
<dbReference type="RefSeq" id="WP_318651481.1">
    <property type="nucleotide sequence ID" value="NZ_CP137852.1"/>
</dbReference>
<gene>
    <name evidence="3" type="ORF">R9Z33_11765</name>
</gene>
<dbReference type="EC" id="4.1.3.27" evidence="3"/>
<sequence>MLLLIDNYDSFTFNLYHFLGDLGVEPVVRRNDALTVQDVFAMRPDAVMLSPGPCTPNEAGICLPLIAACAEAKLPLMGVCLGHQAIGQNFGGNVIRAPEPVHGKVWDVLHEGRGVFAGLPSPFRATRYHSLIVERSSLPAELEITAETEDGLIMGLSHRELPIHGVQFHPESIASEHGHAILKNFLAAARVAA</sequence>
<dbReference type="Proteomes" id="UP001305521">
    <property type="component" value="Chromosome"/>
</dbReference>
<proteinExistence type="predicted"/>
<dbReference type="PANTHER" id="PTHR43418:SF4">
    <property type="entry name" value="MULTIFUNCTIONAL TRYPTOPHAN BIOSYNTHESIS PROTEIN"/>
    <property type="match status" value="1"/>
</dbReference>
<evidence type="ECO:0000313" key="4">
    <source>
        <dbReference type="Proteomes" id="UP001305521"/>
    </source>
</evidence>
<protein>
    <submittedName>
        <fullName evidence="3">Aminodeoxychorismate/anthranilate synthase component II</fullName>
        <ecNumber evidence="3">4.1.3.27</ecNumber>
    </submittedName>
</protein>
<dbReference type="Gene3D" id="3.40.50.880">
    <property type="match status" value="1"/>
</dbReference>
<dbReference type="InterPro" id="IPR029062">
    <property type="entry name" value="Class_I_gatase-like"/>
</dbReference>